<dbReference type="UniPathway" id="UPA00157">
    <property type="reaction ID" value="UER00260"/>
</dbReference>
<dbReference type="Proteomes" id="UP000516320">
    <property type="component" value="Chromosome"/>
</dbReference>
<dbReference type="InterPro" id="IPR011008">
    <property type="entry name" value="Dimeric_a/b-barrel"/>
</dbReference>
<dbReference type="Gene3D" id="3.30.70.1060">
    <property type="entry name" value="Dimeric alpha+beta barrel"/>
    <property type="match status" value="1"/>
</dbReference>
<dbReference type="InterPro" id="IPR003464">
    <property type="entry name" value="Muconolactone_d_Isoase"/>
</dbReference>
<evidence type="ECO:0000256" key="8">
    <source>
        <dbReference type="PIRNR" id="PIRNR001486"/>
    </source>
</evidence>
<keyword evidence="7 8" id="KW-0413">Isomerase</keyword>
<evidence type="ECO:0000313" key="9">
    <source>
        <dbReference type="EMBL" id="QNQ90831.1"/>
    </source>
</evidence>
<evidence type="ECO:0000256" key="4">
    <source>
        <dbReference type="ARBA" id="ARBA00011365"/>
    </source>
</evidence>
<evidence type="ECO:0000256" key="7">
    <source>
        <dbReference type="ARBA" id="ARBA00023235"/>
    </source>
</evidence>
<dbReference type="RefSeq" id="WP_187974141.1">
    <property type="nucleotide sequence ID" value="NZ_CP046884.1"/>
</dbReference>
<dbReference type="PIRSF" id="PIRSF001486">
    <property type="entry name" value="CatC"/>
    <property type="match status" value="1"/>
</dbReference>
<keyword evidence="10" id="KW-1185">Reference proteome</keyword>
<protein>
    <recommendedName>
        <fullName evidence="5 8">Muconolactone Delta-isomerase</fullName>
        <shortName evidence="8">MIase</shortName>
        <ecNumber evidence="5 8">5.3.3.4</ecNumber>
    </recommendedName>
</protein>
<comment type="similarity">
    <text evidence="3 8">Belongs to the muconolactone Delta-isomerase family.</text>
</comment>
<evidence type="ECO:0000256" key="2">
    <source>
        <dbReference type="ARBA" id="ARBA00005193"/>
    </source>
</evidence>
<comment type="pathway">
    <text evidence="2 8">Aromatic compound metabolism; beta-ketoadipate pathway; 5-oxo-4,5-dihydro-2-furylacetate from catechol: step 3/3.</text>
</comment>
<evidence type="ECO:0000256" key="5">
    <source>
        <dbReference type="ARBA" id="ARBA00012070"/>
    </source>
</evidence>
<sequence length="97" mass="11666">MLFIARMTVEFSESLSPEEIREYQQREKAYSAALQEKGIMKAIWRVAGQYSNYSIYNVRDHDHLHEIMTGFPMFQYMDIKIEPLSRHPNALHYYFQE</sequence>
<evidence type="ECO:0000256" key="1">
    <source>
        <dbReference type="ARBA" id="ARBA00001739"/>
    </source>
</evidence>
<dbReference type="GO" id="GO:0016159">
    <property type="term" value="F:muconolactone delta-isomerase activity"/>
    <property type="evidence" value="ECO:0007669"/>
    <property type="project" value="UniProtKB-EC"/>
</dbReference>
<dbReference type="Pfam" id="PF02426">
    <property type="entry name" value="MIase"/>
    <property type="match status" value="1"/>
</dbReference>
<gene>
    <name evidence="9" type="ORF">GP475_09380</name>
</gene>
<keyword evidence="6 8" id="KW-0058">Aromatic hydrocarbons catabolism</keyword>
<comment type="subunit">
    <text evidence="4">Homodecamer.</text>
</comment>
<name>A0A7H0SQK6_9CORY</name>
<dbReference type="EMBL" id="CP046884">
    <property type="protein sequence ID" value="QNQ90831.1"/>
    <property type="molecule type" value="Genomic_DNA"/>
</dbReference>
<dbReference type="SUPFAM" id="SSF54909">
    <property type="entry name" value="Dimeric alpha+beta barrel"/>
    <property type="match status" value="1"/>
</dbReference>
<reference evidence="9 10" key="1">
    <citation type="submission" date="2019-12" db="EMBL/GenBank/DDBJ databases">
        <title>Corynebacterium sp. nov., isolated from feces of the Anser Albifrons in China.</title>
        <authorList>
            <person name="Liu Q."/>
        </authorList>
    </citation>
    <scope>NUCLEOTIDE SEQUENCE [LARGE SCALE GENOMIC DNA]</scope>
    <source>
        <strain evidence="9 10">4H37-19</strain>
    </source>
</reference>
<evidence type="ECO:0000313" key="10">
    <source>
        <dbReference type="Proteomes" id="UP000516320"/>
    </source>
</evidence>
<dbReference type="EC" id="5.3.3.4" evidence="5 8"/>
<accession>A0A7H0SQK6</accession>
<organism evidence="9 10">
    <name type="scientific">Corynebacterium poyangense</name>
    <dbReference type="NCBI Taxonomy" id="2684405"/>
    <lineage>
        <taxon>Bacteria</taxon>
        <taxon>Bacillati</taxon>
        <taxon>Actinomycetota</taxon>
        <taxon>Actinomycetes</taxon>
        <taxon>Mycobacteriales</taxon>
        <taxon>Corynebacteriaceae</taxon>
        <taxon>Corynebacterium</taxon>
    </lineage>
</organism>
<dbReference type="AlphaFoldDB" id="A0A7H0SQK6"/>
<dbReference type="InterPro" id="IPR026029">
    <property type="entry name" value="MLI_dom"/>
</dbReference>
<evidence type="ECO:0000256" key="3">
    <source>
        <dbReference type="ARBA" id="ARBA00010882"/>
    </source>
</evidence>
<comment type="catalytic activity">
    <reaction evidence="1 8">
        <text>(S)-muconolactone = (4,5-dihydro-5-oxofuran-2-yl)-acetate</text>
        <dbReference type="Rhea" id="RHEA:12348"/>
        <dbReference type="ChEBI" id="CHEBI:58425"/>
        <dbReference type="ChEBI" id="CHEBI:58736"/>
        <dbReference type="EC" id="5.3.3.4"/>
    </reaction>
</comment>
<dbReference type="GO" id="GO:0042952">
    <property type="term" value="P:beta-ketoadipate pathway"/>
    <property type="evidence" value="ECO:0007669"/>
    <property type="project" value="UniProtKB-UniPathway"/>
</dbReference>
<evidence type="ECO:0000256" key="6">
    <source>
        <dbReference type="ARBA" id="ARBA00022797"/>
    </source>
</evidence>
<proteinExistence type="inferred from homology"/>
<dbReference type="KEGG" id="cpoy:GP475_09380"/>